<comment type="subcellular location">
    <subcellularLocation>
        <location evidence="1">Endoplasmic reticulum membrane</location>
        <topology evidence="1">Multi-pass membrane protein</topology>
    </subcellularLocation>
</comment>
<gene>
    <name evidence="9" type="ORF">DRE_00315</name>
</gene>
<feature type="compositionally biased region" description="Acidic residues" evidence="7">
    <location>
        <begin position="345"/>
        <end position="357"/>
    </location>
</feature>
<dbReference type="GO" id="GO:0006629">
    <property type="term" value="P:lipid metabolic process"/>
    <property type="evidence" value="ECO:0007669"/>
    <property type="project" value="UniProtKB-KW"/>
</dbReference>
<feature type="compositionally biased region" description="Polar residues" evidence="7">
    <location>
        <begin position="358"/>
        <end position="392"/>
    </location>
</feature>
<dbReference type="GO" id="GO:0140042">
    <property type="term" value="P:lipid droplet formation"/>
    <property type="evidence" value="ECO:0007669"/>
    <property type="project" value="UniProtKB-ARBA"/>
</dbReference>
<dbReference type="PANTHER" id="PTHR21212">
    <property type="entry name" value="BERNARDINELLI-SEIP CONGENITAL LIPODYSTROPHY 2 HOMOLOG BSCL2 PROTEIN"/>
    <property type="match status" value="1"/>
</dbReference>
<reference evidence="9 10" key="1">
    <citation type="submission" date="2013-05" db="EMBL/GenBank/DDBJ databases">
        <title>Drechslerella stenobrocha genome reveals carnivorous origination and mechanical trapping mechanism of predatory fungi.</title>
        <authorList>
            <person name="Liu X."/>
            <person name="Zhang W."/>
            <person name="Liu K."/>
        </authorList>
    </citation>
    <scope>NUCLEOTIDE SEQUENCE [LARGE SCALE GENOMIC DNA]</scope>
    <source>
        <strain evidence="9 10">248</strain>
    </source>
</reference>
<evidence type="ECO:0000256" key="8">
    <source>
        <dbReference type="SAM" id="Phobius"/>
    </source>
</evidence>
<dbReference type="GO" id="GO:0005789">
    <property type="term" value="C:endoplasmic reticulum membrane"/>
    <property type="evidence" value="ECO:0007669"/>
    <property type="project" value="UniProtKB-SubCell"/>
</dbReference>
<dbReference type="PANTHER" id="PTHR21212:SF0">
    <property type="entry name" value="SEIPIN"/>
    <property type="match status" value="1"/>
</dbReference>
<name>W7I4F8_9PEZI</name>
<evidence type="ECO:0000256" key="3">
    <source>
        <dbReference type="ARBA" id="ARBA00022824"/>
    </source>
</evidence>
<dbReference type="Proteomes" id="UP000024837">
    <property type="component" value="Unassembled WGS sequence"/>
</dbReference>
<evidence type="ECO:0000313" key="10">
    <source>
        <dbReference type="Proteomes" id="UP000024837"/>
    </source>
</evidence>
<organism evidence="9 10">
    <name type="scientific">Drechslerella stenobrocha 248</name>
    <dbReference type="NCBI Taxonomy" id="1043628"/>
    <lineage>
        <taxon>Eukaryota</taxon>
        <taxon>Fungi</taxon>
        <taxon>Dikarya</taxon>
        <taxon>Ascomycota</taxon>
        <taxon>Pezizomycotina</taxon>
        <taxon>Orbiliomycetes</taxon>
        <taxon>Orbiliales</taxon>
        <taxon>Orbiliaceae</taxon>
        <taxon>Drechslerella</taxon>
    </lineage>
</organism>
<dbReference type="InterPro" id="IPR009617">
    <property type="entry name" value="Seipin"/>
</dbReference>
<evidence type="ECO:0000256" key="1">
    <source>
        <dbReference type="ARBA" id="ARBA00004477"/>
    </source>
</evidence>
<feature type="compositionally biased region" description="Basic and acidic residues" evidence="7">
    <location>
        <begin position="393"/>
        <end position="410"/>
    </location>
</feature>
<dbReference type="OrthoDB" id="3990054at2759"/>
<feature type="transmembrane region" description="Helical" evidence="8">
    <location>
        <begin position="27"/>
        <end position="52"/>
    </location>
</feature>
<evidence type="ECO:0000313" key="9">
    <source>
        <dbReference type="EMBL" id="EWC47347.1"/>
    </source>
</evidence>
<evidence type="ECO:0000256" key="6">
    <source>
        <dbReference type="ARBA" id="ARBA00023136"/>
    </source>
</evidence>
<dbReference type="HOGENOM" id="CLU_043048_0_0_1"/>
<dbReference type="AlphaFoldDB" id="W7I4F8"/>
<keyword evidence="4 8" id="KW-1133">Transmembrane helix</keyword>
<dbReference type="EMBL" id="KI966410">
    <property type="protein sequence ID" value="EWC47347.1"/>
    <property type="molecule type" value="Genomic_DNA"/>
</dbReference>
<keyword evidence="2 8" id="KW-0812">Transmembrane</keyword>
<keyword evidence="6 8" id="KW-0472">Membrane</keyword>
<keyword evidence="5" id="KW-0443">Lipid metabolism</keyword>
<keyword evidence="3" id="KW-0256">Endoplasmic reticulum</keyword>
<feature type="transmembrane region" description="Helical" evidence="8">
    <location>
        <begin position="248"/>
        <end position="273"/>
    </location>
</feature>
<evidence type="ECO:0000256" key="5">
    <source>
        <dbReference type="ARBA" id="ARBA00023098"/>
    </source>
</evidence>
<accession>W7I4F8</accession>
<sequence length="410" mass="45091">MPLVPTIIGRPARSVYNNATSKTAQKAYLQTILAGILATLLLGLACFAYLAFYLSYIPQISLTTTVHLIYGQVTVHLHSPRLAALISPGLKDAKSVPHGAADIPANVLVHDQRYDVYVSLTLPTSPHNLDAGNFMINLTLFNEDLEVPTMLATARRATRLTYKSSLVHTMDTLMRSPLYLSGWRREQETLQVLLMEGHVFEKGRLPRYLGVRVGNDYASDTAPEAYESSVLFKARFSGLRYFMYNYRIIAFATFTSAFWITELFWASITWFIVSSYLFATPPAIEGANQGEDEGVDETGRLQARLDAAAGRNRVHPLAPVEDDSEEIPRPRGGVYATPEPTPAPEGEEGDDEDDDSEGVSNSRSDGGGRTPTSVDENALQGSAQDSGIGTSMSEHRGEGLVRRRSGRRNE</sequence>
<evidence type="ECO:0000256" key="2">
    <source>
        <dbReference type="ARBA" id="ARBA00022692"/>
    </source>
</evidence>
<proteinExistence type="predicted"/>
<evidence type="ECO:0008006" key="11">
    <source>
        <dbReference type="Google" id="ProtNLM"/>
    </source>
</evidence>
<feature type="region of interest" description="Disordered" evidence="7">
    <location>
        <begin position="307"/>
        <end position="410"/>
    </location>
</feature>
<keyword evidence="10" id="KW-1185">Reference proteome</keyword>
<protein>
    <recommendedName>
        <fullName evidence="11">Seipin</fullName>
    </recommendedName>
</protein>
<dbReference type="CDD" id="cd23995">
    <property type="entry name" value="Seipin_BSCL2_like"/>
    <property type="match status" value="1"/>
</dbReference>
<evidence type="ECO:0000256" key="7">
    <source>
        <dbReference type="SAM" id="MobiDB-lite"/>
    </source>
</evidence>
<evidence type="ECO:0000256" key="4">
    <source>
        <dbReference type="ARBA" id="ARBA00022989"/>
    </source>
</evidence>
<dbReference type="Pfam" id="PF06775">
    <property type="entry name" value="Seipin"/>
    <property type="match status" value="1"/>
</dbReference>